<sequence length="765" mass="87163">MSSGYRTEIITLLEDADTLLAAPKTFNVPLKGPTQSNAQFYAAIQASLADLNLEFQNLCEIADELSQAHRNWMSLRSNMTGPERLSDNSFYDQFYAQYPYIETLNKLKQYKRKLRSSQHLLEGALPSSSTQSSSHAHIPKMNLPSFSGKSADFLSFWNQFSAAIGNISSLSDAVKLSYLKSCLAGPSLATIESLPLTDDSYGQAVQLLKNKFDNKEEIIRSLYQAIRNLPTVRKGENFNEDFATLTDNLESILIQFRQHNSDFNNPSILMDIECKLPDFVLEEVYKTKEQHVGNWTTEDLKECLKNIRKRREEINAIHPSSPTPQSRNVQQLPPLRLDTPVSKRNYLPFNRPLPTRNLQPVPPLNISAVAVQQNYRNSGFKHPCLFCNDTSHITTYCKKFPDYNSRIAILNELNRCTRCLQPNHIFKNCPNPSQCKNCNKMHPRPLCYNILAKFSQKTNICNSQIHTSNYASRNCYENNTHQQPKTYEINQQTNTIGHYCNSITPQPTILPINAQITPCQANRNFSPPPKNPIVETKRAAEFSAHILQINPPTPICNTIYRSHSYFNHDYEKIHKNLLYPRASVAYNTKKSATPTSSNYKKKVKVQAKTKMKQPKLTPTANYTLPPTIIKTTTTNHPPINTTTTTKPTFCNNKFRKKHSSAKKNLANKGKNVFATKNPTFFNSHIRARSSTQHLTGGVRPQPLMSLHVPRPPHIQHFPQPHPNMPQQNFQLAQLPYQFSPLAPTQYYWNKRNGMFPLLGNVVSRL</sequence>
<keyword evidence="2" id="KW-1185">Reference proteome</keyword>
<name>A0ACB0XYX8_MELEN</name>
<accession>A0ACB0XYX8</accession>
<evidence type="ECO:0000313" key="2">
    <source>
        <dbReference type="Proteomes" id="UP001497535"/>
    </source>
</evidence>
<reference evidence="1" key="1">
    <citation type="submission" date="2023-11" db="EMBL/GenBank/DDBJ databases">
        <authorList>
            <person name="Poullet M."/>
        </authorList>
    </citation>
    <scope>NUCLEOTIDE SEQUENCE</scope>
    <source>
        <strain evidence="1">E1834</strain>
    </source>
</reference>
<comment type="caution">
    <text evidence="1">The sequence shown here is derived from an EMBL/GenBank/DDBJ whole genome shotgun (WGS) entry which is preliminary data.</text>
</comment>
<protein>
    <submittedName>
        <fullName evidence="1">Uncharacterized protein</fullName>
    </submittedName>
</protein>
<dbReference type="Proteomes" id="UP001497535">
    <property type="component" value="Unassembled WGS sequence"/>
</dbReference>
<gene>
    <name evidence="1" type="ORF">MENTE1834_LOCUS5421</name>
</gene>
<evidence type="ECO:0000313" key="1">
    <source>
        <dbReference type="EMBL" id="CAK5024185.1"/>
    </source>
</evidence>
<proteinExistence type="predicted"/>
<dbReference type="EMBL" id="CAVMJV010000004">
    <property type="protein sequence ID" value="CAK5024185.1"/>
    <property type="molecule type" value="Genomic_DNA"/>
</dbReference>
<organism evidence="1 2">
    <name type="scientific">Meloidogyne enterolobii</name>
    <name type="common">Root-knot nematode worm</name>
    <name type="synonym">Meloidogyne mayaguensis</name>
    <dbReference type="NCBI Taxonomy" id="390850"/>
    <lineage>
        <taxon>Eukaryota</taxon>
        <taxon>Metazoa</taxon>
        <taxon>Ecdysozoa</taxon>
        <taxon>Nematoda</taxon>
        <taxon>Chromadorea</taxon>
        <taxon>Rhabditida</taxon>
        <taxon>Tylenchina</taxon>
        <taxon>Tylenchomorpha</taxon>
        <taxon>Tylenchoidea</taxon>
        <taxon>Meloidogynidae</taxon>
        <taxon>Meloidogyninae</taxon>
        <taxon>Meloidogyne</taxon>
    </lineage>
</organism>